<dbReference type="Proteomes" id="UP000035763">
    <property type="component" value="Unassembled WGS sequence"/>
</dbReference>
<dbReference type="InterPro" id="IPR009015">
    <property type="entry name" value="Fucose_isomerase_N/cen_sf"/>
</dbReference>
<dbReference type="SUPFAM" id="SSF53743">
    <property type="entry name" value="FucI/AraA N-terminal and middle domains"/>
    <property type="match status" value="1"/>
</dbReference>
<evidence type="ECO:0000256" key="1">
    <source>
        <dbReference type="ARBA" id="ARBA00023235"/>
    </source>
</evidence>
<gene>
    <name evidence="3" type="ORF">BN11_220007</name>
</gene>
<accession>W6JWG9</accession>
<sequence length="402" mass="43197">MTPFRFGVVASPLHDPADVERIVAPVTERLAGLGGVRDDDPSAGTDQPYAVVVATGGTEAEVLDLLARRPLTTPREPVILVTHRLHNSLPASLEALARLRQDGRHGRIVQSEDLDDLTTTIADIVALQRLRRVRLGLVGKPSEWLVASVPDRVGVRERWGIDLVDVDIAPVIADHQAAPRAGGPVAVKFSRRRPEPSDELEKASALHPALLTAIDDAQVDAVTVRCFDFLGDLATSGCVALAELNDTGTVAGCEGDIAGAVAMLIARHLLDQASWIANPSVIDRAAGRLVLAHCTVAPSLVEDLELHTHFESGIGIGLRGTFAPGPVTLLRIGGRELEGHWFADGEILAAGDAPDLCRTQVTLDVDPERLELLLTAPLGNHIVMVRGHHRDRLERWWHLAQA</sequence>
<evidence type="ECO:0000313" key="4">
    <source>
        <dbReference type="Proteomes" id="UP000035763"/>
    </source>
</evidence>
<comment type="caution">
    <text evidence="3">The sequence shown here is derived from an EMBL/GenBank/DDBJ whole genome shotgun (WGS) entry which is preliminary data.</text>
</comment>
<dbReference type="OrthoDB" id="5838738at2"/>
<dbReference type="PANTHER" id="PTHR36120:SF2">
    <property type="entry name" value="FUCOSE ISOMERASE"/>
    <property type="match status" value="1"/>
</dbReference>
<evidence type="ECO:0000256" key="2">
    <source>
        <dbReference type="ARBA" id="ARBA00023277"/>
    </source>
</evidence>
<reference evidence="3 4" key="1">
    <citation type="journal article" date="2013" name="ISME J.">
        <title>A metabolic model for members of the genus Tetrasphaera involved in enhanced biological phosphorus removal.</title>
        <authorList>
            <person name="Kristiansen R."/>
            <person name="Nguyen H.T.T."/>
            <person name="Saunders A.M."/>
            <person name="Nielsen J.L."/>
            <person name="Wimmer R."/>
            <person name="Le V.Q."/>
            <person name="McIlroy S.J."/>
            <person name="Petrovski S."/>
            <person name="Seviour R.J."/>
            <person name="Calteau A."/>
            <person name="Nielsen K.L."/>
            <person name="Nielsen P.H."/>
        </authorList>
    </citation>
    <scope>NUCLEOTIDE SEQUENCE [LARGE SCALE GENOMIC DNA]</scope>
    <source>
        <strain evidence="3 4">Ben110</strain>
    </source>
</reference>
<dbReference type="RefSeq" id="WP_157043934.1">
    <property type="nucleotide sequence ID" value="NZ_HG764815.1"/>
</dbReference>
<dbReference type="AlphaFoldDB" id="W6JWG9"/>
<dbReference type="GO" id="GO:0016861">
    <property type="term" value="F:intramolecular oxidoreductase activity, interconverting aldoses and ketoses"/>
    <property type="evidence" value="ECO:0007669"/>
    <property type="project" value="InterPro"/>
</dbReference>
<dbReference type="STRING" id="1193182.BN11_220007"/>
<dbReference type="GO" id="GO:0005737">
    <property type="term" value="C:cytoplasm"/>
    <property type="evidence" value="ECO:0007669"/>
    <property type="project" value="InterPro"/>
</dbReference>
<dbReference type="EMBL" id="CAJA01000135">
    <property type="protein sequence ID" value="CCH72970.1"/>
    <property type="molecule type" value="Genomic_DNA"/>
</dbReference>
<dbReference type="PANTHER" id="PTHR36120">
    <property type="entry name" value="FUCOSE ISOMERASE"/>
    <property type="match status" value="1"/>
</dbReference>
<name>W6JWG9_9MICO</name>
<evidence type="ECO:0000313" key="3">
    <source>
        <dbReference type="EMBL" id="CCH72970.1"/>
    </source>
</evidence>
<keyword evidence="4" id="KW-1185">Reference proteome</keyword>
<protein>
    <submittedName>
        <fullName evidence="3">Putative L-fucose isomerase-like protein</fullName>
    </submittedName>
</protein>
<organism evidence="3 4">
    <name type="scientific">Nostocoides australiense Ben110</name>
    <dbReference type="NCBI Taxonomy" id="1193182"/>
    <lineage>
        <taxon>Bacteria</taxon>
        <taxon>Bacillati</taxon>
        <taxon>Actinomycetota</taxon>
        <taxon>Actinomycetes</taxon>
        <taxon>Micrococcales</taxon>
        <taxon>Intrasporangiaceae</taxon>
        <taxon>Nostocoides</taxon>
    </lineage>
</organism>
<dbReference type="GO" id="GO:0005996">
    <property type="term" value="P:monosaccharide metabolic process"/>
    <property type="evidence" value="ECO:0007669"/>
    <property type="project" value="InterPro"/>
</dbReference>
<proteinExistence type="predicted"/>
<keyword evidence="1 3" id="KW-0413">Isomerase</keyword>
<keyword evidence="2" id="KW-0119">Carbohydrate metabolism</keyword>